<dbReference type="InterPro" id="IPR000225">
    <property type="entry name" value="Armadillo"/>
</dbReference>
<proteinExistence type="predicted"/>
<dbReference type="InterPro" id="IPR045210">
    <property type="entry name" value="RING-Ubox_PUB"/>
</dbReference>
<dbReference type="PROSITE" id="PS51698">
    <property type="entry name" value="U_BOX"/>
    <property type="match status" value="1"/>
</dbReference>
<organism evidence="3 4">
    <name type="scientific">Zingiber officinale</name>
    <name type="common">Ginger</name>
    <name type="synonym">Amomum zingiber</name>
    <dbReference type="NCBI Taxonomy" id="94328"/>
    <lineage>
        <taxon>Eukaryota</taxon>
        <taxon>Viridiplantae</taxon>
        <taxon>Streptophyta</taxon>
        <taxon>Embryophyta</taxon>
        <taxon>Tracheophyta</taxon>
        <taxon>Spermatophyta</taxon>
        <taxon>Magnoliopsida</taxon>
        <taxon>Liliopsida</taxon>
        <taxon>Zingiberales</taxon>
        <taxon>Zingiberaceae</taxon>
        <taxon>Zingiber</taxon>
    </lineage>
</organism>
<dbReference type="EMBL" id="JACMSC010000010">
    <property type="protein sequence ID" value="KAG6502581.1"/>
    <property type="molecule type" value="Genomic_DNA"/>
</dbReference>
<dbReference type="InterPro" id="IPR052608">
    <property type="entry name" value="U-box_domain_protein"/>
</dbReference>
<keyword evidence="4" id="KW-1185">Reference proteome</keyword>
<dbReference type="Pfam" id="PF04564">
    <property type="entry name" value="U-box"/>
    <property type="match status" value="1"/>
</dbReference>
<evidence type="ECO:0000259" key="2">
    <source>
        <dbReference type="PROSITE" id="PS51698"/>
    </source>
</evidence>
<name>A0A8J5G938_ZINOF</name>
<comment type="caution">
    <text evidence="3">The sequence shown here is derived from an EMBL/GenBank/DDBJ whole genome shotgun (WGS) entry which is preliminary data.</text>
</comment>
<dbReference type="GO" id="GO:0004842">
    <property type="term" value="F:ubiquitin-protein transferase activity"/>
    <property type="evidence" value="ECO:0007669"/>
    <property type="project" value="InterPro"/>
</dbReference>
<protein>
    <recommendedName>
        <fullName evidence="2">U-box domain-containing protein</fullName>
    </recommendedName>
</protein>
<accession>A0A8J5G938</accession>
<dbReference type="PROSITE" id="PS50176">
    <property type="entry name" value="ARM_REPEAT"/>
    <property type="match status" value="1"/>
</dbReference>
<feature type="domain" description="U-box" evidence="2">
    <location>
        <begin position="27"/>
        <end position="106"/>
    </location>
</feature>
<dbReference type="GO" id="GO:0016567">
    <property type="term" value="P:protein ubiquitination"/>
    <property type="evidence" value="ECO:0007669"/>
    <property type="project" value="InterPro"/>
</dbReference>
<dbReference type="PANTHER" id="PTHR45958:SF6">
    <property type="entry name" value="U-BOX DOMAIN-CONTAINING PROTEIN 43"/>
    <property type="match status" value="1"/>
</dbReference>
<feature type="repeat" description="ARM" evidence="1">
    <location>
        <begin position="500"/>
        <end position="529"/>
    </location>
</feature>
<evidence type="ECO:0000256" key="1">
    <source>
        <dbReference type="PROSITE-ProRule" id="PRU00259"/>
    </source>
</evidence>
<evidence type="ECO:0000313" key="3">
    <source>
        <dbReference type="EMBL" id="KAG6502581.1"/>
    </source>
</evidence>
<dbReference type="SMART" id="SM00185">
    <property type="entry name" value="ARM"/>
    <property type="match status" value="8"/>
</dbReference>
<dbReference type="SMART" id="SM00504">
    <property type="entry name" value="Ubox"/>
    <property type="match status" value="1"/>
</dbReference>
<dbReference type="PANTHER" id="PTHR45958">
    <property type="entry name" value="RING-TYPE E3 UBIQUITIN TRANSFERASE"/>
    <property type="match status" value="1"/>
</dbReference>
<sequence length="812" mass="89120">MAENWVDSFNLGRHSDESHHDDSRVEPIYEAFLCSLTKQVMQDPVTIENGQTFEREAIEEWFKKCRDNGRMPTCPLTNKELKSTELNPSIALRNTIEEWTKRNEIAQLDKACRTLSLGSSDVDVLQSLNSIIYICQKSRSSKHAVRNAELIPMIADMLKSSNRKIRLKALETLRVASEEDDNKEAIAAGDTIRRIVKFLSPEHSQETEEAVSLLYELSKSETLCEKIGGVSGVILILVGMASSKSEKHLTIERADKTLENLGKSENNVRQMAENGRLQPLLKLLLEGSPETQLSMATYLGELVLSNDVKVFVAQTAGSVLVNVMKSGSKQAREAALKALNQISSYEASAKILIHAGILPPLVRDLFTIGINQLPMRLKEVAATVLANIVSSGANFESIPLDHDRRTLVSEDIVHSLLHLISNTGPAVECKLLQVLVGLTSSSATVLNIVVAIKSSGATISIIQFVEAPQRDVRVASIKLLNNISPYMGQELSDALRETAGQLSSLINIIADDSGISEEQAAAVGLLANLPESDSVLTRCLLDEGAFRIAISKVTSIRQGITRGGRFATPFLEGLVSVLSRLTYILEGEPEIIALTREYNLASLYTDLLQMNGLDKVQRASALALRNLSRQTKLLTRVPVVPEPGFFRSMFSCVGKQPVITGLCQVHHGFCSVKESFCLLEGKAVEKLVACLDHTNEKVVEAALAALCTLLDDDVDIEQGVSVLDGADGIKPILEILQENRTETLRQQAVWAVERILRIEEIACEVSGDQNVGTALVEAFRHGDYRTRQIAERALKHVDKLPNFSGIFTKMGQ</sequence>
<dbReference type="AlphaFoldDB" id="A0A8J5G938"/>
<reference evidence="3 4" key="1">
    <citation type="submission" date="2020-08" db="EMBL/GenBank/DDBJ databases">
        <title>Plant Genome Project.</title>
        <authorList>
            <person name="Zhang R.-G."/>
        </authorList>
    </citation>
    <scope>NUCLEOTIDE SEQUENCE [LARGE SCALE GENOMIC DNA]</scope>
    <source>
        <tissue evidence="3">Rhizome</tissue>
    </source>
</reference>
<gene>
    <name evidence="3" type="ORF">ZIOFF_034866</name>
</gene>
<dbReference type="CDD" id="cd16664">
    <property type="entry name" value="RING-Ubox_PUB"/>
    <property type="match status" value="1"/>
</dbReference>
<dbReference type="Proteomes" id="UP000734854">
    <property type="component" value="Unassembled WGS sequence"/>
</dbReference>
<dbReference type="InterPro" id="IPR003613">
    <property type="entry name" value="Ubox_domain"/>
</dbReference>
<evidence type="ECO:0000313" key="4">
    <source>
        <dbReference type="Proteomes" id="UP000734854"/>
    </source>
</evidence>
<dbReference type="OrthoDB" id="10064100at2759"/>